<protein>
    <submittedName>
        <fullName evidence="1">DUF4242 domain-containing protein</fullName>
    </submittedName>
</protein>
<comment type="caution">
    <text evidence="1">The sequence shown here is derived from an EMBL/GenBank/DDBJ whole genome shotgun (WGS) entry which is preliminary data.</text>
</comment>
<accession>A0A417XZQ0</accession>
<name>A0A417XZQ0_9ACTN</name>
<sequence>MPEFMDVHTTMKGVTPEALAEAHNADLAIQEDEHVNFKHAWADPESGMVFCLSEAPNAEAVQKIHERAGHPADNIYQVPIQV</sequence>
<evidence type="ECO:0000313" key="2">
    <source>
        <dbReference type="Proteomes" id="UP000283644"/>
    </source>
</evidence>
<organism evidence="1 2">
    <name type="scientific">Nocardioides immobilis</name>
    <dbReference type="NCBI Taxonomy" id="2049295"/>
    <lineage>
        <taxon>Bacteria</taxon>
        <taxon>Bacillati</taxon>
        <taxon>Actinomycetota</taxon>
        <taxon>Actinomycetes</taxon>
        <taxon>Propionibacteriales</taxon>
        <taxon>Nocardioidaceae</taxon>
        <taxon>Nocardioides</taxon>
    </lineage>
</organism>
<dbReference type="Proteomes" id="UP000283644">
    <property type="component" value="Unassembled WGS sequence"/>
</dbReference>
<reference evidence="1 2" key="1">
    <citation type="submission" date="2018-09" db="EMBL/GenBank/DDBJ databases">
        <title>Genome sequencing of Nocardioides immobilis CCTCC AB 2017083 for comparison to Nocardioides silvaticus.</title>
        <authorList>
            <person name="Li C."/>
            <person name="Wang G."/>
        </authorList>
    </citation>
    <scope>NUCLEOTIDE SEQUENCE [LARGE SCALE GENOMIC DNA]</scope>
    <source>
        <strain evidence="1 2">CCTCC AB 2017083</strain>
    </source>
</reference>
<dbReference type="InterPro" id="IPR025336">
    <property type="entry name" value="SCO4226-like"/>
</dbReference>
<dbReference type="RefSeq" id="WP_118926574.1">
    <property type="nucleotide sequence ID" value="NZ_QXGH01000021.1"/>
</dbReference>
<dbReference type="OrthoDB" id="3696535at2"/>
<dbReference type="NCBIfam" id="NF033706">
    <property type="entry name" value="Ni_bind_SCO4226"/>
    <property type="match status" value="1"/>
</dbReference>
<dbReference type="EMBL" id="QXGH01000021">
    <property type="protein sequence ID" value="RHW25872.1"/>
    <property type="molecule type" value="Genomic_DNA"/>
</dbReference>
<gene>
    <name evidence="1" type="ORF">D0Z08_17730</name>
</gene>
<dbReference type="InterPro" id="IPR042557">
    <property type="entry name" value="SCO4226"/>
</dbReference>
<dbReference type="Gene3D" id="3.30.70.3090">
    <property type="entry name" value="ORF SCO4226, nickel-binding ferredoxin-like monomer"/>
    <property type="match status" value="1"/>
</dbReference>
<evidence type="ECO:0000313" key="1">
    <source>
        <dbReference type="EMBL" id="RHW25872.1"/>
    </source>
</evidence>
<keyword evidence="2" id="KW-1185">Reference proteome</keyword>
<proteinExistence type="predicted"/>
<dbReference type="Pfam" id="PF14026">
    <property type="entry name" value="SCO4226-like"/>
    <property type="match status" value="1"/>
</dbReference>
<dbReference type="AlphaFoldDB" id="A0A417XZQ0"/>